<dbReference type="Proteomes" id="UP001358417">
    <property type="component" value="Unassembled WGS sequence"/>
</dbReference>
<dbReference type="InterPro" id="IPR001041">
    <property type="entry name" value="2Fe-2S_ferredoxin-type"/>
</dbReference>
<dbReference type="InterPro" id="IPR036010">
    <property type="entry name" value="2Fe-2S_ferredoxin-like_sf"/>
</dbReference>
<keyword evidence="2" id="KW-0001">2Fe-2S</keyword>
<dbReference type="PRINTS" id="PR00385">
    <property type="entry name" value="P450"/>
</dbReference>
<dbReference type="Pfam" id="PF00111">
    <property type="entry name" value="Fer2"/>
    <property type="match status" value="1"/>
</dbReference>
<evidence type="ECO:0000313" key="9">
    <source>
        <dbReference type="EMBL" id="KAK5062635.1"/>
    </source>
</evidence>
<dbReference type="Gene3D" id="1.10.630.10">
    <property type="entry name" value="Cytochrome P450"/>
    <property type="match status" value="1"/>
</dbReference>
<evidence type="ECO:0000256" key="5">
    <source>
        <dbReference type="ARBA" id="ARBA00023004"/>
    </source>
</evidence>
<dbReference type="PANTHER" id="PTHR46696:SF6">
    <property type="entry name" value="P450, PUTATIVE (EUROFUNG)-RELATED"/>
    <property type="match status" value="1"/>
</dbReference>
<dbReference type="InterPro" id="IPR002397">
    <property type="entry name" value="Cyt_P450_B"/>
</dbReference>
<dbReference type="InterPro" id="IPR017938">
    <property type="entry name" value="Riboflavin_synthase-like_b-brl"/>
</dbReference>
<dbReference type="CDD" id="cd00207">
    <property type="entry name" value="fer2"/>
    <property type="match status" value="1"/>
</dbReference>
<dbReference type="InterPro" id="IPR017927">
    <property type="entry name" value="FAD-bd_FR_type"/>
</dbReference>
<organism evidence="9 10">
    <name type="scientific">Exophiala bonariae</name>
    <dbReference type="NCBI Taxonomy" id="1690606"/>
    <lineage>
        <taxon>Eukaryota</taxon>
        <taxon>Fungi</taxon>
        <taxon>Dikarya</taxon>
        <taxon>Ascomycota</taxon>
        <taxon>Pezizomycotina</taxon>
        <taxon>Eurotiomycetes</taxon>
        <taxon>Chaetothyriomycetidae</taxon>
        <taxon>Chaetothyriales</taxon>
        <taxon>Herpotrichiellaceae</taxon>
        <taxon>Exophiala</taxon>
    </lineage>
</organism>
<dbReference type="InterPro" id="IPR012675">
    <property type="entry name" value="Beta-grasp_dom_sf"/>
</dbReference>
<dbReference type="PROSITE" id="PS00086">
    <property type="entry name" value="CYTOCHROME_P450"/>
    <property type="match status" value="1"/>
</dbReference>
<keyword evidence="6" id="KW-0411">Iron-sulfur</keyword>
<dbReference type="PROSITE" id="PS51384">
    <property type="entry name" value="FAD_FR"/>
    <property type="match status" value="1"/>
</dbReference>
<dbReference type="GO" id="GO:0051537">
    <property type="term" value="F:2 iron, 2 sulfur cluster binding"/>
    <property type="evidence" value="ECO:0007669"/>
    <property type="project" value="UniProtKB-KW"/>
</dbReference>
<dbReference type="SUPFAM" id="SSF63380">
    <property type="entry name" value="Riboflavin synthase domain-like"/>
    <property type="match status" value="1"/>
</dbReference>
<dbReference type="PROSITE" id="PS00197">
    <property type="entry name" value="2FE2S_FER_1"/>
    <property type="match status" value="1"/>
</dbReference>
<keyword evidence="4" id="KW-0560">Oxidoreductase</keyword>
<evidence type="ECO:0000256" key="3">
    <source>
        <dbReference type="ARBA" id="ARBA00022723"/>
    </source>
</evidence>
<dbReference type="PROSITE" id="PS51085">
    <property type="entry name" value="2FE2S_FER_2"/>
    <property type="match status" value="1"/>
</dbReference>
<dbReference type="InterPro" id="IPR017972">
    <property type="entry name" value="Cyt_P450_CS"/>
</dbReference>
<sequence>MGSMGIPGSDDCKAFDDPVALFHDLEVLRSRENFPHSPRFDARVISRYDDIVTILDRPDIFSSGPTVPHPPSFIADKISSKCPMRGTLLGLDNPIHDRLRRSVSSFFVPRRLKRFEPVIETLAHQVVDTFVESSEINIKSAFALPLPLQIISLIVGLDPKQWQWVGRSLALFGGHAEYSSGTLDEKVAGIIELHEHIADLIQLRKADRRDDLISHIWNERDSGVVEMTDFEHLSMIPGLLLAGHETTTNLLTMGLSHLLHRNLWHQANKDDRTRAATIEELVRYESAITGMKREVLREFKLRETTMYPGDNVFLAYNSGSRDPQIFQDADELILTRKFTTQHLGFGRGIHACLGAPLARLLLRVEMRVLYERLPNLCLVTPYGKRKYDPVHEGCGIAALTVSWQPSKPVTRKLRNDTASLERAQASRKIIQQEVVVESIIEIADKVLEITFVGQNGARMPTWAPGAHIDVPVGTFGHRQYSLCGSPADEGRYTVAVLREGAESTGGSQFIHDTFARQKAMMIRGPRNHFELRPATKYIFIAGGIGITAIKPMIETVKTQGHSYRAVYLGSSRSKMAYVKELSMDPCVKIWPKDEADHRFNLSSLSCKDTKDLLIYCCGPARLLAAVEELFRDYPTGILNIERFENTSHNLDASLNRPFDVLLQRSDRQIHVPADRTLLEVLNEEGVGVMSTCSKGTCGTCEVSVLEGVPEHRDTVLTAVERLDGKTMMPCVSRCIGSKLTLDLW</sequence>
<dbReference type="PANTHER" id="PTHR46696">
    <property type="entry name" value="P450, PUTATIVE (EUROFUNG)-RELATED"/>
    <property type="match status" value="1"/>
</dbReference>
<evidence type="ECO:0000259" key="7">
    <source>
        <dbReference type="PROSITE" id="PS51085"/>
    </source>
</evidence>
<dbReference type="GO" id="GO:0016705">
    <property type="term" value="F:oxidoreductase activity, acting on paired donors, with incorporation or reduction of molecular oxygen"/>
    <property type="evidence" value="ECO:0007669"/>
    <property type="project" value="InterPro"/>
</dbReference>
<dbReference type="InterPro" id="IPR006058">
    <property type="entry name" value="2Fe2S_fd_BS"/>
</dbReference>
<dbReference type="AlphaFoldDB" id="A0AAV9NN69"/>
<comment type="caution">
    <text evidence="9">The sequence shown here is derived from an EMBL/GenBank/DDBJ whole genome shotgun (WGS) entry which is preliminary data.</text>
</comment>
<dbReference type="InterPro" id="IPR001128">
    <property type="entry name" value="Cyt_P450"/>
</dbReference>
<evidence type="ECO:0000256" key="1">
    <source>
        <dbReference type="ARBA" id="ARBA00010617"/>
    </source>
</evidence>
<dbReference type="CDD" id="cd06185">
    <property type="entry name" value="PDR_like"/>
    <property type="match status" value="1"/>
</dbReference>
<dbReference type="Gene3D" id="2.40.30.10">
    <property type="entry name" value="Translation factors"/>
    <property type="match status" value="1"/>
</dbReference>
<keyword evidence="5" id="KW-0408">Iron</keyword>
<dbReference type="GO" id="GO:0004497">
    <property type="term" value="F:monooxygenase activity"/>
    <property type="evidence" value="ECO:0007669"/>
    <property type="project" value="InterPro"/>
</dbReference>
<dbReference type="SUPFAM" id="SSF48264">
    <property type="entry name" value="Cytochrome P450"/>
    <property type="match status" value="1"/>
</dbReference>
<dbReference type="InterPro" id="IPR036396">
    <property type="entry name" value="Cyt_P450_sf"/>
</dbReference>
<dbReference type="InterPro" id="IPR039261">
    <property type="entry name" value="FNR_nucleotide-bd"/>
</dbReference>
<dbReference type="RefSeq" id="XP_064710907.1">
    <property type="nucleotide sequence ID" value="XM_064848283.1"/>
</dbReference>
<evidence type="ECO:0000256" key="2">
    <source>
        <dbReference type="ARBA" id="ARBA00022714"/>
    </source>
</evidence>
<evidence type="ECO:0000313" key="10">
    <source>
        <dbReference type="Proteomes" id="UP001358417"/>
    </source>
</evidence>
<name>A0AAV9NN69_9EURO</name>
<dbReference type="Pfam" id="PF00067">
    <property type="entry name" value="p450"/>
    <property type="match status" value="1"/>
</dbReference>
<reference evidence="9 10" key="1">
    <citation type="submission" date="2023-08" db="EMBL/GenBank/DDBJ databases">
        <title>Black Yeasts Isolated from many extreme environments.</title>
        <authorList>
            <person name="Coleine C."/>
            <person name="Stajich J.E."/>
            <person name="Selbmann L."/>
        </authorList>
    </citation>
    <scope>NUCLEOTIDE SEQUENCE [LARGE SCALE GENOMIC DNA]</scope>
    <source>
        <strain evidence="9 10">CCFEE 5792</strain>
    </source>
</reference>
<protein>
    <recommendedName>
        <fullName evidence="11">Cytochrome P450</fullName>
    </recommendedName>
</protein>
<dbReference type="EMBL" id="JAVRRD010000002">
    <property type="protein sequence ID" value="KAK5062635.1"/>
    <property type="molecule type" value="Genomic_DNA"/>
</dbReference>
<dbReference type="PRINTS" id="PR00359">
    <property type="entry name" value="BP450"/>
</dbReference>
<dbReference type="GeneID" id="89972886"/>
<keyword evidence="10" id="KW-1185">Reference proteome</keyword>
<evidence type="ECO:0008006" key="11">
    <source>
        <dbReference type="Google" id="ProtNLM"/>
    </source>
</evidence>
<dbReference type="Gene3D" id="3.10.20.30">
    <property type="match status" value="1"/>
</dbReference>
<feature type="domain" description="FAD-binding FR-type" evidence="8">
    <location>
        <begin position="429"/>
        <end position="532"/>
    </location>
</feature>
<accession>A0AAV9NN69</accession>
<dbReference type="SUPFAM" id="SSF52343">
    <property type="entry name" value="Ferredoxin reductase-like, C-terminal NADP-linked domain"/>
    <property type="match status" value="1"/>
</dbReference>
<comment type="similarity">
    <text evidence="1">Belongs to the cytochrome P450 family.</text>
</comment>
<evidence type="ECO:0000256" key="4">
    <source>
        <dbReference type="ARBA" id="ARBA00023002"/>
    </source>
</evidence>
<dbReference type="SUPFAM" id="SSF54292">
    <property type="entry name" value="2Fe-2S ferredoxin-like"/>
    <property type="match status" value="1"/>
</dbReference>
<feature type="domain" description="2Fe-2S ferredoxin-type" evidence="7">
    <location>
        <begin position="658"/>
        <end position="744"/>
    </location>
</feature>
<dbReference type="Gene3D" id="3.40.50.80">
    <property type="entry name" value="Nucleotide-binding domain of ferredoxin-NADP reductase (FNR) module"/>
    <property type="match status" value="1"/>
</dbReference>
<dbReference type="GO" id="GO:0005506">
    <property type="term" value="F:iron ion binding"/>
    <property type="evidence" value="ECO:0007669"/>
    <property type="project" value="InterPro"/>
</dbReference>
<evidence type="ECO:0000259" key="8">
    <source>
        <dbReference type="PROSITE" id="PS51384"/>
    </source>
</evidence>
<keyword evidence="3" id="KW-0479">Metal-binding</keyword>
<dbReference type="GO" id="GO:0020037">
    <property type="term" value="F:heme binding"/>
    <property type="evidence" value="ECO:0007669"/>
    <property type="project" value="InterPro"/>
</dbReference>
<proteinExistence type="inferred from homology"/>
<evidence type="ECO:0000256" key="6">
    <source>
        <dbReference type="ARBA" id="ARBA00023014"/>
    </source>
</evidence>
<gene>
    <name evidence="9" type="ORF">LTR84_004708</name>
</gene>